<evidence type="ECO:0000313" key="2">
    <source>
        <dbReference type="EMBL" id="AZZ57002.1"/>
    </source>
</evidence>
<feature type="region of interest" description="Disordered" evidence="1">
    <location>
        <begin position="34"/>
        <end position="60"/>
    </location>
</feature>
<sequence>MTHDDFPFRITERFPLPDGRSGITAWSALDPEQLEQQLRTRSGHAHPEREPMRRLHRSRPRTVLVEERVDGVLRPIDPHLLARTDPRWRTALLRSRRPDWLRRIIGPKDVPTTQAPANVSRWVEPSLPGGETWPIGGRNERI</sequence>
<dbReference type="RefSeq" id="WP_104266214.1">
    <property type="nucleotide sequence ID" value="NZ_CP028130.1"/>
</dbReference>
<evidence type="ECO:0000256" key="1">
    <source>
        <dbReference type="SAM" id="MobiDB-lite"/>
    </source>
</evidence>
<feature type="region of interest" description="Disordered" evidence="1">
    <location>
        <begin position="122"/>
        <end position="142"/>
    </location>
</feature>
<organism evidence="2 3">
    <name type="scientific">Rathayibacter iranicus</name>
    <dbReference type="NCBI Taxonomy" id="59737"/>
    <lineage>
        <taxon>Bacteria</taxon>
        <taxon>Bacillati</taxon>
        <taxon>Actinomycetota</taxon>
        <taxon>Actinomycetes</taxon>
        <taxon>Micrococcales</taxon>
        <taxon>Microbacteriaceae</taxon>
        <taxon>Rathayibacter</taxon>
    </lineage>
</organism>
<dbReference type="AlphaFoldDB" id="A0AAD1AEQ2"/>
<gene>
    <name evidence="2" type="ORF">C7V51_14805</name>
</gene>
<reference evidence="2 3" key="1">
    <citation type="submission" date="2018-03" db="EMBL/GenBank/DDBJ databases">
        <title>Bacteriophage NCPPB3778 and a type I-E CRISPR drive the evolution of the US Biological Select Agent, Rathayibacter toxicus.</title>
        <authorList>
            <person name="Davis E.W.II."/>
            <person name="Tabima J.F."/>
            <person name="Weisberg A.J."/>
            <person name="Dantas Lopes L."/>
            <person name="Wiseman M.S."/>
            <person name="Wiseman M.S."/>
            <person name="Pupko T."/>
            <person name="Belcher M.S."/>
            <person name="Sechler A.J."/>
            <person name="Tancos M.A."/>
            <person name="Schroeder B.K."/>
            <person name="Murray T.D."/>
            <person name="Luster D.G."/>
            <person name="Schneider W.L."/>
            <person name="Rogers E."/>
            <person name="Andreote F.D."/>
            <person name="Grunwald N.J."/>
            <person name="Putnam M.L."/>
            <person name="Chang J.H."/>
        </authorList>
    </citation>
    <scope>NUCLEOTIDE SEQUENCE [LARGE SCALE GENOMIC DNA]</scope>
    <source>
        <strain evidence="2 3">NCCPB 2253</strain>
    </source>
</reference>
<evidence type="ECO:0000313" key="3">
    <source>
        <dbReference type="Proteomes" id="UP000283946"/>
    </source>
</evidence>
<proteinExistence type="predicted"/>
<dbReference type="EMBL" id="CP028130">
    <property type="protein sequence ID" value="AZZ57002.1"/>
    <property type="molecule type" value="Genomic_DNA"/>
</dbReference>
<protein>
    <submittedName>
        <fullName evidence="2">Uncharacterized protein</fullName>
    </submittedName>
</protein>
<dbReference type="Proteomes" id="UP000283946">
    <property type="component" value="Chromosome"/>
</dbReference>
<accession>A0AAD1AEQ2</accession>
<dbReference type="KEGG" id="ria:C7V51_14805"/>
<name>A0AAD1AEQ2_9MICO</name>